<dbReference type="SUPFAM" id="SSF49478">
    <property type="entry name" value="Cna protein B-type domain"/>
    <property type="match status" value="1"/>
</dbReference>
<dbReference type="InterPro" id="IPR036942">
    <property type="entry name" value="Beta-barrel_TonB_sf"/>
</dbReference>
<name>A0ABW1EEU0_9BACT</name>
<gene>
    <name evidence="7" type="ORF">ACFPT7_05770</name>
</gene>
<feature type="chain" id="PRO_5046557346" evidence="5">
    <location>
        <begin position="26"/>
        <end position="1013"/>
    </location>
</feature>
<reference evidence="8" key="1">
    <citation type="journal article" date="2019" name="Int. J. Syst. Evol. Microbiol.">
        <title>The Global Catalogue of Microorganisms (GCM) 10K type strain sequencing project: providing services to taxonomists for standard genome sequencing and annotation.</title>
        <authorList>
            <consortium name="The Broad Institute Genomics Platform"/>
            <consortium name="The Broad Institute Genome Sequencing Center for Infectious Disease"/>
            <person name="Wu L."/>
            <person name="Ma J."/>
        </authorList>
    </citation>
    <scope>NUCLEOTIDE SEQUENCE [LARGE SCALE GENOMIC DNA]</scope>
    <source>
        <strain evidence="8">JCM 4087</strain>
    </source>
</reference>
<dbReference type="PROSITE" id="PS51257">
    <property type="entry name" value="PROKAR_LIPOPROTEIN"/>
    <property type="match status" value="1"/>
</dbReference>
<keyword evidence="5" id="KW-0732">Signal</keyword>
<dbReference type="Gene3D" id="2.60.40.10">
    <property type="entry name" value="Immunoglobulins"/>
    <property type="match status" value="1"/>
</dbReference>
<dbReference type="Pfam" id="PF13620">
    <property type="entry name" value="CarboxypepD_reg"/>
    <property type="match status" value="1"/>
</dbReference>
<keyword evidence="2" id="KW-0472">Membrane</keyword>
<sequence>MRRWQAVGNGIVCLMLGCWALIATAAEHYSGKVTSGGIAVPGATVTLTHDGKKLTAATDIGGIYYFDDVADGEWTIDVEMQGFEPLHATLTINAQTVAGNWQLAIESVEQLTAGSVPAPAAGAGEAPSVATVKKPESIKKDEGAAKEVTKAPGESEQAQDGFLVNGSQNNSATSQFTIERAFGNARRNGRSLYNFGFVTFVDNSGMDARPYAVSGVTAPKSDYTHVTSAVQFGGPLNVPHVMPHGPNLFAAYVWTRVSNAAINTGLVPTAAERNGDLSSLPVTITNPSTGQAYGNNQVPVSPQAATLLALFPMPNITGTPAYNYQAAVLNSVHQDTAQLRLDKTIGHRDQLFGGFNLESTRAGSENLFGFVDKTDALGLNSNVHWQHRFNPHLFANTGFEFSRQRIQIVPEFENHTNVSGAAGITGNDQDPTNWGPPGLNFVSGLAALSDANSAFNRDRTDSVSLTASYYRGRHNITAGGDFRRQENNELAQQNPRGAFTFTGAATGSDLADFLVGVPDASAIAFGNADKYFRESVYDAYATDDLRVNSALTINAGVRWEYGAPMTELFGRLVNLDIASGFTAAEPVLGSDPVGPVTGTHYSSSLMQPDRSVVEPRIGFSWRPFAASSVIVRGGYGIYSDTSVYLRIVNQMAQQAPLSKSLSVENSASCPLTLANGFQNCSSFTSSTFAVDPRFRVGYAQVWNLIVQRDLPFALQAVATYRGTKGTHGPQEMLPNSYPIGAANPCPDCPAGFLYETSGGNSTRQEGQLQVRRRLLNGFEASATYTYSKSIDDEAYLGGAGHSTASGPGTVPSASIPSSAAIAQNWLDARGERSLSSFDQRHLLNLQAQYTTGQGLHGGTLMSGWKGRAFKEWTVTTTIAWGTGMPETPVYPAVTPGTGFSGEIRPDRTSEPLYSGAAGLHLNPAAYEAPPAGAWGDAGRDSITGPDLFTLDSSLQRTFRPHGKWFLDVRVDSTNTLNHPAFSGWNSVFGNTQFGLPVSANAMRNLQAVLRVRF</sequence>
<accession>A0ABW1EEU0</accession>
<dbReference type="InterPro" id="IPR057601">
    <property type="entry name" value="Oar-like_b-barrel"/>
</dbReference>
<evidence type="ECO:0000256" key="5">
    <source>
        <dbReference type="SAM" id="SignalP"/>
    </source>
</evidence>
<evidence type="ECO:0000256" key="1">
    <source>
        <dbReference type="ARBA" id="ARBA00004442"/>
    </source>
</evidence>
<dbReference type="Gene3D" id="2.40.170.20">
    <property type="entry name" value="TonB-dependent receptor, beta-barrel domain"/>
    <property type="match status" value="1"/>
</dbReference>
<evidence type="ECO:0000259" key="6">
    <source>
        <dbReference type="Pfam" id="PF25183"/>
    </source>
</evidence>
<evidence type="ECO:0000256" key="4">
    <source>
        <dbReference type="SAM" id="MobiDB-lite"/>
    </source>
</evidence>
<evidence type="ECO:0000313" key="7">
    <source>
        <dbReference type="EMBL" id="MFC5861792.1"/>
    </source>
</evidence>
<feature type="region of interest" description="Disordered" evidence="4">
    <location>
        <begin position="118"/>
        <end position="166"/>
    </location>
</feature>
<dbReference type="Proteomes" id="UP001596091">
    <property type="component" value="Unassembled WGS sequence"/>
</dbReference>
<feature type="compositionally biased region" description="Basic and acidic residues" evidence="4">
    <location>
        <begin position="133"/>
        <end position="149"/>
    </location>
</feature>
<evidence type="ECO:0000313" key="8">
    <source>
        <dbReference type="Proteomes" id="UP001596091"/>
    </source>
</evidence>
<dbReference type="SUPFAM" id="SSF56935">
    <property type="entry name" value="Porins"/>
    <property type="match status" value="1"/>
</dbReference>
<dbReference type="EMBL" id="JBHSPH010000002">
    <property type="protein sequence ID" value="MFC5861792.1"/>
    <property type="molecule type" value="Genomic_DNA"/>
</dbReference>
<feature type="signal peptide" evidence="5">
    <location>
        <begin position="1"/>
        <end position="25"/>
    </location>
</feature>
<comment type="subcellular location">
    <subcellularLocation>
        <location evidence="1">Cell outer membrane</location>
    </subcellularLocation>
</comment>
<organism evidence="7 8">
    <name type="scientific">Acidicapsa dinghuensis</name>
    <dbReference type="NCBI Taxonomy" id="2218256"/>
    <lineage>
        <taxon>Bacteria</taxon>
        <taxon>Pseudomonadati</taxon>
        <taxon>Acidobacteriota</taxon>
        <taxon>Terriglobia</taxon>
        <taxon>Terriglobales</taxon>
        <taxon>Acidobacteriaceae</taxon>
        <taxon>Acidicapsa</taxon>
    </lineage>
</organism>
<evidence type="ECO:0000256" key="3">
    <source>
        <dbReference type="ARBA" id="ARBA00023237"/>
    </source>
</evidence>
<keyword evidence="8" id="KW-1185">Reference proteome</keyword>
<proteinExistence type="predicted"/>
<protein>
    <submittedName>
        <fullName evidence="7">Carboxypeptidase regulatory-like domain-containing protein</fullName>
    </submittedName>
</protein>
<dbReference type="Pfam" id="PF25183">
    <property type="entry name" value="OMP_b-brl_4"/>
    <property type="match status" value="1"/>
</dbReference>
<evidence type="ECO:0000256" key="2">
    <source>
        <dbReference type="ARBA" id="ARBA00023136"/>
    </source>
</evidence>
<keyword evidence="3" id="KW-0998">Cell outer membrane</keyword>
<feature type="compositionally biased region" description="Low complexity" evidence="4">
    <location>
        <begin position="118"/>
        <end position="130"/>
    </location>
</feature>
<dbReference type="InterPro" id="IPR013783">
    <property type="entry name" value="Ig-like_fold"/>
</dbReference>
<comment type="caution">
    <text evidence="7">The sequence shown here is derived from an EMBL/GenBank/DDBJ whole genome shotgun (WGS) entry which is preliminary data.</text>
</comment>
<dbReference type="RefSeq" id="WP_263337427.1">
    <property type="nucleotide sequence ID" value="NZ_JAGSYH010000004.1"/>
</dbReference>
<feature type="domain" description="TonB-dependent transporter Oar-like beta-barrel" evidence="6">
    <location>
        <begin position="200"/>
        <end position="1006"/>
    </location>
</feature>